<evidence type="ECO:0000313" key="3">
    <source>
        <dbReference type="Proteomes" id="UP000004642"/>
    </source>
</evidence>
<gene>
    <name evidence="2" type="ORF">LTSEALA_5348</name>
</gene>
<dbReference type="AlphaFoldDB" id="G5LVL4"/>
<feature type="non-terminal residue" evidence="2">
    <location>
        <position position="38"/>
    </location>
</feature>
<accession>G5LVL4</accession>
<proteinExistence type="predicted"/>
<dbReference type="Proteomes" id="UP000004642">
    <property type="component" value="Unassembled WGS sequence"/>
</dbReference>
<sequence length="38" mass="4242">MHGDKIFSILKNRKDALSLLIFSVVGALTVHLFQRLGC</sequence>
<keyword evidence="1" id="KW-0472">Membrane</keyword>
<dbReference type="EMBL" id="AFCJ01002285">
    <property type="protein sequence ID" value="EHC30720.1"/>
    <property type="molecule type" value="Genomic_DNA"/>
</dbReference>
<feature type="transmembrane region" description="Helical" evidence="1">
    <location>
        <begin position="16"/>
        <end position="33"/>
    </location>
</feature>
<keyword evidence="1" id="KW-0812">Transmembrane</keyword>
<reference evidence="2 3" key="1">
    <citation type="journal article" date="2011" name="BMC Genomics">
        <title>Genome sequencing reveals diversification of virulence factor content and possible host adaptation in distinct subpopulations of Salmonella enterica.</title>
        <authorList>
            <person name="den Bakker H.C."/>
            <person name="Moreno Switt A.I."/>
            <person name="Govoni G."/>
            <person name="Cummings C.A."/>
            <person name="Ranieri M.L."/>
            <person name="Degoricija L."/>
            <person name="Hoelzer K."/>
            <person name="Rodriguez-Rivera L.D."/>
            <person name="Brown S."/>
            <person name="Bolchacova E."/>
            <person name="Furtado M.R."/>
            <person name="Wiedmann M."/>
        </authorList>
    </citation>
    <scope>NUCLEOTIDE SEQUENCE [LARGE SCALE GENOMIC DNA]</scope>
    <source>
        <strain evidence="2 3">R6-377</strain>
    </source>
</reference>
<evidence type="ECO:0000256" key="1">
    <source>
        <dbReference type="SAM" id="Phobius"/>
    </source>
</evidence>
<name>G5LVL4_SALET</name>
<keyword evidence="1" id="KW-1133">Transmembrane helix</keyword>
<evidence type="ECO:0000313" key="2">
    <source>
        <dbReference type="EMBL" id="EHC30720.1"/>
    </source>
</evidence>
<organism evidence="2 3">
    <name type="scientific">Salmonella enterica subsp. enterica serovar Alachua str. R6-377</name>
    <dbReference type="NCBI Taxonomy" id="913241"/>
    <lineage>
        <taxon>Bacteria</taxon>
        <taxon>Pseudomonadati</taxon>
        <taxon>Pseudomonadota</taxon>
        <taxon>Gammaproteobacteria</taxon>
        <taxon>Enterobacterales</taxon>
        <taxon>Enterobacteriaceae</taxon>
        <taxon>Salmonella</taxon>
    </lineage>
</organism>
<protein>
    <submittedName>
        <fullName evidence="2">Uncharacterized protein</fullName>
    </submittedName>
</protein>
<comment type="caution">
    <text evidence="2">The sequence shown here is derived from an EMBL/GenBank/DDBJ whole genome shotgun (WGS) entry which is preliminary data.</text>
</comment>